<dbReference type="InterPro" id="IPR003340">
    <property type="entry name" value="B3_DNA-bd"/>
</dbReference>
<evidence type="ECO:0000259" key="7">
    <source>
        <dbReference type="PROSITE" id="PS50863"/>
    </source>
</evidence>
<dbReference type="SMART" id="SM01019">
    <property type="entry name" value="B3"/>
    <property type="match status" value="1"/>
</dbReference>
<keyword evidence="3" id="KW-0238">DNA-binding</keyword>
<dbReference type="SUPFAM" id="SSF101936">
    <property type="entry name" value="DNA-binding pseudobarrel domain"/>
    <property type="match status" value="1"/>
</dbReference>
<evidence type="ECO:0000313" key="8">
    <source>
        <dbReference type="EMBL" id="MBX69626.1"/>
    </source>
</evidence>
<accession>A0A2P2QRH0</accession>
<dbReference type="Pfam" id="PF02362">
    <property type="entry name" value="B3"/>
    <property type="match status" value="1"/>
</dbReference>
<keyword evidence="6" id="KW-0175">Coiled coil</keyword>
<sequence>MLRAQEIQSTLEATFPSFAKALVRSNVHVGFWMHLPMQFCKSHLPRNDTTIFLENEIGKEFIINYIAERTALSGGWKAFCAGNKLREGDVLIFHLVQPLRFKVYIVKGNDSAKVDGDLGHLSLDAQQNQINNEDQTEEEIESCKAPMPLRVLPVNILQEKLGNQENSSMLLEANVEHAVDQSENENEVHVSKTLALTTSTGSIDDFKDMNGIKNFSIVVNGLGIDSELSDHHRTKYYELCCSQNSFLHKSILNSINHKLAAEIIIGTVNISEAIKASKLSTLRADYAVWDKTLKGFELLGMNVGFLRTRLERLMILAVESEEAMQTESREARHEQARVDEEMKNLELKLLKLRETRERLDTEIDALKESAESHEHKFQEVVNAPW</sequence>
<feature type="coiled-coil region" evidence="6">
    <location>
        <begin position="328"/>
        <end position="376"/>
    </location>
</feature>
<dbReference type="CDD" id="cd10017">
    <property type="entry name" value="B3_DNA"/>
    <property type="match status" value="1"/>
</dbReference>
<feature type="domain" description="TF-B3" evidence="7">
    <location>
        <begin position="18"/>
        <end position="109"/>
    </location>
</feature>
<organism evidence="8">
    <name type="scientific">Rhizophora mucronata</name>
    <name type="common">Asiatic mangrove</name>
    <dbReference type="NCBI Taxonomy" id="61149"/>
    <lineage>
        <taxon>Eukaryota</taxon>
        <taxon>Viridiplantae</taxon>
        <taxon>Streptophyta</taxon>
        <taxon>Embryophyta</taxon>
        <taxon>Tracheophyta</taxon>
        <taxon>Spermatophyta</taxon>
        <taxon>Magnoliopsida</taxon>
        <taxon>eudicotyledons</taxon>
        <taxon>Gunneridae</taxon>
        <taxon>Pentapetalae</taxon>
        <taxon>rosids</taxon>
        <taxon>fabids</taxon>
        <taxon>Malpighiales</taxon>
        <taxon>Rhizophoraceae</taxon>
        <taxon>Rhizophora</taxon>
    </lineage>
</organism>
<dbReference type="InterPro" id="IPR044837">
    <property type="entry name" value="REM16-like"/>
</dbReference>
<evidence type="ECO:0000256" key="4">
    <source>
        <dbReference type="ARBA" id="ARBA00023163"/>
    </source>
</evidence>
<evidence type="ECO:0000256" key="5">
    <source>
        <dbReference type="ARBA" id="ARBA00023242"/>
    </source>
</evidence>
<evidence type="ECO:0000256" key="6">
    <source>
        <dbReference type="SAM" id="Coils"/>
    </source>
</evidence>
<comment type="subcellular location">
    <subcellularLocation>
        <location evidence="1">Nucleus</location>
    </subcellularLocation>
</comment>
<evidence type="ECO:0000256" key="3">
    <source>
        <dbReference type="ARBA" id="ARBA00023125"/>
    </source>
</evidence>
<dbReference type="GO" id="GO:0005634">
    <property type="term" value="C:nucleus"/>
    <property type="evidence" value="ECO:0007669"/>
    <property type="project" value="UniProtKB-SubCell"/>
</dbReference>
<dbReference type="Gene3D" id="2.40.330.10">
    <property type="entry name" value="DNA-binding pseudobarrel domain"/>
    <property type="match status" value="1"/>
</dbReference>
<protein>
    <recommendedName>
        <fullName evidence="7">TF-B3 domain-containing protein</fullName>
    </recommendedName>
</protein>
<proteinExistence type="predicted"/>
<dbReference type="EMBL" id="GGEC01089142">
    <property type="protein sequence ID" value="MBX69626.1"/>
    <property type="molecule type" value="Transcribed_RNA"/>
</dbReference>
<dbReference type="GO" id="GO:0003677">
    <property type="term" value="F:DNA binding"/>
    <property type="evidence" value="ECO:0007669"/>
    <property type="project" value="UniProtKB-KW"/>
</dbReference>
<evidence type="ECO:0000256" key="1">
    <source>
        <dbReference type="ARBA" id="ARBA00004123"/>
    </source>
</evidence>
<keyword evidence="4" id="KW-0804">Transcription</keyword>
<dbReference type="InterPro" id="IPR015300">
    <property type="entry name" value="DNA-bd_pseudobarrel_sf"/>
</dbReference>
<name>A0A2P2QRH0_RHIMU</name>
<dbReference type="PROSITE" id="PS50863">
    <property type="entry name" value="B3"/>
    <property type="match status" value="1"/>
</dbReference>
<keyword evidence="5" id="KW-0539">Nucleus</keyword>
<keyword evidence="2" id="KW-0805">Transcription regulation</keyword>
<dbReference type="PANTHER" id="PTHR31391:SF10">
    <property type="entry name" value="TF-B3 DOMAIN-CONTAINING PROTEIN"/>
    <property type="match status" value="1"/>
</dbReference>
<reference evidence="8" key="1">
    <citation type="submission" date="2018-02" db="EMBL/GenBank/DDBJ databases">
        <title>Rhizophora mucronata_Transcriptome.</title>
        <authorList>
            <person name="Meera S.P."/>
            <person name="Sreeshan A."/>
            <person name="Augustine A."/>
        </authorList>
    </citation>
    <scope>NUCLEOTIDE SEQUENCE</scope>
    <source>
        <tissue evidence="8">Leaf</tissue>
    </source>
</reference>
<dbReference type="AlphaFoldDB" id="A0A2P2QRH0"/>
<dbReference type="PANTHER" id="PTHR31391">
    <property type="entry name" value="B3 DOMAIN-CONTAINING PROTEIN OS11G0197600-RELATED"/>
    <property type="match status" value="1"/>
</dbReference>
<evidence type="ECO:0000256" key="2">
    <source>
        <dbReference type="ARBA" id="ARBA00023015"/>
    </source>
</evidence>